<accession>A0ABY7CNQ2</accession>
<keyword evidence="8" id="KW-1185">Reference proteome</keyword>
<sequence>MKRNLEAEAAVHDALRELPEKVRKIQEGEEQPEDSPEPAFISPSTERPNREAQLYDRQLRLWQSSGQKRIGKAAVKICDCSATSSQIAKNLILSGVKCLDMFDDQQVRKADIGHHFFLDQESLGRNRSKECCRLLGELPPPYKGADYNEELLDANYFEGFDDLQGFDGWQAHICVRLISDHEEVTSRYCWDFNVPTILVQTCGLVAMIRTHIREKAVIPTDSNSSSIDLRLDCPFPSLSEFVNSFEMDKMDNRDHAHIPAVVIVIHFLDIFKSKHHGNLPATPAERDELKEMILAEKRNADEENFDEAVEMIWKACQPTKVPEHIEELFKNPHCDKIPWFDGRFWLLVKSLQAFVKQNANHHLPLPGVLPDMKSDTKNYTKLQSIYRQQASEDLETFNNIMRDTRQSIREESTEFEENITRYGYAEEPKDLIPKFTKECEPGNVEYVVHWYLAFAALSAYRSVNMGEYPGMRKGQEQEDFDRLSKFALGWLKHRGWVNLGDDENKVPGKLEKVLKEMIRSAGSELPHIASLVGGLVAQEVIKLTTGQYIPMNGICIFDGYRSTTGILEF</sequence>
<feature type="compositionally biased region" description="Basic and acidic residues" evidence="5">
    <location>
        <begin position="18"/>
        <end position="27"/>
    </location>
</feature>
<dbReference type="Proteomes" id="UP001164743">
    <property type="component" value="Chromosome 7A"/>
</dbReference>
<keyword evidence="3 4" id="KW-0833">Ubl conjugation pathway</keyword>
<dbReference type="Pfam" id="PF00899">
    <property type="entry name" value="ThiF"/>
    <property type="match status" value="1"/>
</dbReference>
<organism evidence="7 8">
    <name type="scientific">Puccinia triticina</name>
    <dbReference type="NCBI Taxonomy" id="208348"/>
    <lineage>
        <taxon>Eukaryota</taxon>
        <taxon>Fungi</taxon>
        <taxon>Dikarya</taxon>
        <taxon>Basidiomycota</taxon>
        <taxon>Pucciniomycotina</taxon>
        <taxon>Pucciniomycetes</taxon>
        <taxon>Pucciniales</taxon>
        <taxon>Pucciniaceae</taxon>
        <taxon>Puccinia</taxon>
    </lineage>
</organism>
<protein>
    <recommendedName>
        <fullName evidence="4">NEDD8-activating enzyme E1 regulatory subunit</fullName>
    </recommendedName>
</protein>
<evidence type="ECO:0000256" key="1">
    <source>
        <dbReference type="ARBA" id="ARBA00005032"/>
    </source>
</evidence>
<evidence type="ECO:0000256" key="3">
    <source>
        <dbReference type="ARBA" id="ARBA00022786"/>
    </source>
</evidence>
<evidence type="ECO:0000256" key="2">
    <source>
        <dbReference type="ARBA" id="ARBA00006868"/>
    </source>
</evidence>
<dbReference type="Gene3D" id="3.40.50.720">
    <property type="entry name" value="NAD(P)-binding Rossmann-like Domain"/>
    <property type="match status" value="1"/>
</dbReference>
<dbReference type="EMBL" id="CP110427">
    <property type="protein sequence ID" value="WAQ86289.1"/>
    <property type="molecule type" value="Genomic_DNA"/>
</dbReference>
<reference evidence="7" key="1">
    <citation type="submission" date="2022-10" db="EMBL/GenBank/DDBJ databases">
        <title>Puccinia triticina Genome sequencing and assembly.</title>
        <authorList>
            <person name="Li C."/>
        </authorList>
    </citation>
    <scope>NUCLEOTIDE SEQUENCE</scope>
    <source>
        <strain evidence="7">Pt15</strain>
    </source>
</reference>
<dbReference type="Gene3D" id="3.40.50.12550">
    <property type="entry name" value="Ubiquitin-activating enzyme E1, inactive adenylation domain, subdomain 2"/>
    <property type="match status" value="1"/>
</dbReference>
<dbReference type="RefSeq" id="XP_053021844.1">
    <property type="nucleotide sequence ID" value="XM_053170737.1"/>
</dbReference>
<dbReference type="InterPro" id="IPR035985">
    <property type="entry name" value="Ubiquitin-activating_enz"/>
</dbReference>
<evidence type="ECO:0000313" key="8">
    <source>
        <dbReference type="Proteomes" id="UP001164743"/>
    </source>
</evidence>
<comment type="similarity">
    <text evidence="2 4">Belongs to the ubiquitin-activating E1 family. ULA1 subfamily.</text>
</comment>
<feature type="domain" description="THIF-type NAD/FAD binding fold" evidence="6">
    <location>
        <begin position="55"/>
        <end position="152"/>
    </location>
</feature>
<dbReference type="SUPFAM" id="SSF69572">
    <property type="entry name" value="Activating enzymes of the ubiquitin-like proteins"/>
    <property type="match status" value="1"/>
</dbReference>
<evidence type="ECO:0000256" key="4">
    <source>
        <dbReference type="PIRNR" id="PIRNR039099"/>
    </source>
</evidence>
<dbReference type="PIRSF" id="PIRSF039099">
    <property type="entry name" value="APP-BP1"/>
    <property type="match status" value="1"/>
</dbReference>
<evidence type="ECO:0000313" key="7">
    <source>
        <dbReference type="EMBL" id="WAQ86289.1"/>
    </source>
</evidence>
<dbReference type="InterPro" id="IPR045886">
    <property type="entry name" value="ThiF/MoeB/HesA"/>
</dbReference>
<evidence type="ECO:0000256" key="5">
    <source>
        <dbReference type="SAM" id="MobiDB-lite"/>
    </source>
</evidence>
<dbReference type="PANTHER" id="PTHR10953:SF29">
    <property type="entry name" value="NEDD8-ACTIVATING ENZYME E1 REGULATORY SUBUNIT"/>
    <property type="match status" value="1"/>
</dbReference>
<comment type="pathway">
    <text evidence="1 4">Protein modification; protein neddylation.</text>
</comment>
<dbReference type="InterPro" id="IPR000594">
    <property type="entry name" value="ThiF_NAD_FAD-bd"/>
</dbReference>
<dbReference type="PANTHER" id="PTHR10953">
    <property type="entry name" value="UBIQUITIN-ACTIVATING ENZYME E1"/>
    <property type="match status" value="1"/>
</dbReference>
<dbReference type="InterPro" id="IPR030667">
    <property type="entry name" value="APP-BP1"/>
</dbReference>
<proteinExistence type="inferred from homology"/>
<gene>
    <name evidence="7" type="ORF">PtA15_7A15</name>
</gene>
<evidence type="ECO:0000259" key="6">
    <source>
        <dbReference type="Pfam" id="PF00899"/>
    </source>
</evidence>
<comment type="function">
    <text evidence="4">Regulatory subunit of the dimeric UBA3-ULA1 E1 enzyme.</text>
</comment>
<dbReference type="GeneID" id="77811621"/>
<feature type="region of interest" description="Disordered" evidence="5">
    <location>
        <begin position="18"/>
        <end position="49"/>
    </location>
</feature>
<name>A0ABY7CNQ2_9BASI</name>